<dbReference type="PANTHER" id="PTHR31627">
    <property type="entry name" value="SERPENTINE RECEPTOR CLASS GAMMA-RELATED"/>
    <property type="match status" value="1"/>
</dbReference>
<organism evidence="7 8">
    <name type="scientific">Steinernema hermaphroditum</name>
    <dbReference type="NCBI Taxonomy" id="289476"/>
    <lineage>
        <taxon>Eukaryota</taxon>
        <taxon>Metazoa</taxon>
        <taxon>Ecdysozoa</taxon>
        <taxon>Nematoda</taxon>
        <taxon>Chromadorea</taxon>
        <taxon>Rhabditida</taxon>
        <taxon>Tylenchina</taxon>
        <taxon>Panagrolaimomorpha</taxon>
        <taxon>Strongyloidoidea</taxon>
        <taxon>Steinernematidae</taxon>
        <taxon>Steinernema</taxon>
    </lineage>
</organism>
<feature type="transmembrane region" description="Helical" evidence="6">
    <location>
        <begin position="6"/>
        <end position="30"/>
    </location>
</feature>
<comment type="subcellular location">
    <subcellularLocation>
        <location evidence="1">Membrane</location>
        <topology evidence="1">Multi-pass membrane protein</topology>
    </subcellularLocation>
</comment>
<evidence type="ECO:0000256" key="3">
    <source>
        <dbReference type="ARBA" id="ARBA00022692"/>
    </source>
</evidence>
<sequence length="335" mass="38338">MNAEIAMFAVSLLYGIPSFLLYVVILFQLVRPKYQKHFDNPFFYLCFLIGVVDCVGYLEFYLFLNLPTYSFFSSFYGSSIFSPSPLTTGIYFSTYLFTYLQLFGNCFLTFNRFTCIVFPLKHNKIWRVCFPISIVATVLSALAPCWYLATTAAFYVPLYDESPDLGFAMVYDAQKYPAFSNGYNMFLSNFVACGLCLFMSIVSTIFLVIRTSQSSGTTAKSRRAELNLFFMAVIVFLVQIINGLHQVLIYVAMKDRNDEFLTVLYTLVPWINDLKFLSPPWALLVVSTPIRETVLQSLPLKLHGHVKKPLIARSMMTVTNVRQLNENRSQVSPRK</sequence>
<evidence type="ECO:0000256" key="1">
    <source>
        <dbReference type="ARBA" id="ARBA00004141"/>
    </source>
</evidence>
<comment type="caution">
    <text evidence="6">Lacks conserved residue(s) required for the propagation of feature annotation.</text>
</comment>
<gene>
    <name evidence="7" type="ORF">QR680_008504</name>
</gene>
<feature type="transmembrane region" description="Helical" evidence="6">
    <location>
        <begin position="42"/>
        <end position="64"/>
    </location>
</feature>
<evidence type="ECO:0000256" key="6">
    <source>
        <dbReference type="RuleBase" id="RU280813"/>
    </source>
</evidence>
<keyword evidence="3 6" id="KW-0812">Transmembrane</keyword>
<dbReference type="Pfam" id="PF02118">
    <property type="entry name" value="Srg"/>
    <property type="match status" value="1"/>
</dbReference>
<dbReference type="SUPFAM" id="SSF81321">
    <property type="entry name" value="Family A G protein-coupled receptor-like"/>
    <property type="match status" value="1"/>
</dbReference>
<dbReference type="InterPro" id="IPR051119">
    <property type="entry name" value="Nematode_SR-like"/>
</dbReference>
<comment type="similarity">
    <text evidence="2 6">Belongs to the nematode receptor-like protein srg family.</text>
</comment>
<dbReference type="InterPro" id="IPR000609">
    <property type="entry name" value="7TM_GPCR_serpentine_rcpt_Srg"/>
</dbReference>
<feature type="transmembrane region" description="Helical" evidence="6">
    <location>
        <begin position="90"/>
        <end position="113"/>
    </location>
</feature>
<dbReference type="Proteomes" id="UP001175271">
    <property type="component" value="Unassembled WGS sequence"/>
</dbReference>
<keyword evidence="4 6" id="KW-1133">Transmembrane helix</keyword>
<keyword evidence="8" id="KW-1185">Reference proteome</keyword>
<keyword evidence="5 6" id="KW-0472">Membrane</keyword>
<dbReference type="GO" id="GO:0007606">
    <property type="term" value="P:sensory perception of chemical stimulus"/>
    <property type="evidence" value="ECO:0007669"/>
    <property type="project" value="UniProtKB-UniRule"/>
</dbReference>
<name>A0AA39IIU7_9BILA</name>
<dbReference type="GO" id="GO:0016020">
    <property type="term" value="C:membrane"/>
    <property type="evidence" value="ECO:0007669"/>
    <property type="project" value="UniProtKB-SubCell"/>
</dbReference>
<evidence type="ECO:0000256" key="5">
    <source>
        <dbReference type="ARBA" id="ARBA00023136"/>
    </source>
</evidence>
<proteinExistence type="inferred from homology"/>
<evidence type="ECO:0000313" key="8">
    <source>
        <dbReference type="Proteomes" id="UP001175271"/>
    </source>
</evidence>
<accession>A0AA39IIU7</accession>
<dbReference type="Gene3D" id="1.20.1070.10">
    <property type="entry name" value="Rhodopsin 7-helix transmembrane proteins"/>
    <property type="match status" value="1"/>
</dbReference>
<dbReference type="EMBL" id="JAUCMV010000001">
    <property type="protein sequence ID" value="KAK0424124.1"/>
    <property type="molecule type" value="Genomic_DNA"/>
</dbReference>
<evidence type="ECO:0000256" key="2">
    <source>
        <dbReference type="ARBA" id="ARBA00005692"/>
    </source>
</evidence>
<feature type="transmembrane region" description="Helical" evidence="6">
    <location>
        <begin position="229"/>
        <end position="253"/>
    </location>
</feature>
<feature type="transmembrane region" description="Helical" evidence="6">
    <location>
        <begin position="186"/>
        <end position="209"/>
    </location>
</feature>
<feature type="transmembrane region" description="Helical" evidence="6">
    <location>
        <begin position="125"/>
        <end position="149"/>
    </location>
</feature>
<protein>
    <recommendedName>
        <fullName evidence="6">Serpentine receptor class gamma</fullName>
    </recommendedName>
</protein>
<comment type="caution">
    <text evidence="7">The sequence shown here is derived from an EMBL/GenBank/DDBJ whole genome shotgun (WGS) entry which is preliminary data.</text>
</comment>
<evidence type="ECO:0000256" key="4">
    <source>
        <dbReference type="ARBA" id="ARBA00022989"/>
    </source>
</evidence>
<evidence type="ECO:0000313" key="7">
    <source>
        <dbReference type="EMBL" id="KAK0424124.1"/>
    </source>
</evidence>
<dbReference type="AlphaFoldDB" id="A0AA39IIU7"/>
<dbReference type="GO" id="GO:0004888">
    <property type="term" value="F:transmembrane signaling receptor activity"/>
    <property type="evidence" value="ECO:0007669"/>
    <property type="project" value="InterPro"/>
</dbReference>
<reference evidence="7" key="1">
    <citation type="submission" date="2023-06" db="EMBL/GenBank/DDBJ databases">
        <title>Genomic analysis of the entomopathogenic nematode Steinernema hermaphroditum.</title>
        <authorList>
            <person name="Schwarz E.M."/>
            <person name="Heppert J.K."/>
            <person name="Baniya A."/>
            <person name="Schwartz H.T."/>
            <person name="Tan C.-H."/>
            <person name="Antoshechkin I."/>
            <person name="Sternberg P.W."/>
            <person name="Goodrich-Blair H."/>
            <person name="Dillman A.R."/>
        </authorList>
    </citation>
    <scope>NUCLEOTIDE SEQUENCE</scope>
    <source>
        <strain evidence="7">PS9179</strain>
        <tissue evidence="7">Whole animal</tissue>
    </source>
</reference>